<dbReference type="VEuPathDB" id="TriTrypDB:TEOVI_000516800"/>
<dbReference type="AlphaFoldDB" id="A0A1G4I739"/>
<dbReference type="Proteomes" id="UP000195570">
    <property type="component" value="Unassembled WGS sequence"/>
</dbReference>
<keyword evidence="1" id="KW-1017">Isopeptide bond</keyword>
<reference evidence="2" key="1">
    <citation type="submission" date="2016-09" db="EMBL/GenBank/DDBJ databases">
        <authorList>
            <person name="Hebert L."/>
            <person name="Moumen B."/>
        </authorList>
    </citation>
    <scope>NUCLEOTIDE SEQUENCE [LARGE SCALE GENOMIC DNA]</scope>
    <source>
        <strain evidence="2">OVI</strain>
    </source>
</reference>
<dbReference type="RefSeq" id="XP_067078874.1">
    <property type="nucleotide sequence ID" value="XM_067222773.1"/>
</dbReference>
<name>A0A1G4I739_TRYEQ</name>
<accession>A0A1G4I739</accession>
<dbReference type="GeneID" id="92379108"/>
<evidence type="ECO:0000313" key="2">
    <source>
        <dbReference type="EMBL" id="SCU67577.1"/>
    </source>
</evidence>
<dbReference type="EMBL" id="CZPT02000771">
    <property type="protein sequence ID" value="SCU67577.1"/>
    <property type="molecule type" value="Genomic_DNA"/>
</dbReference>
<organism evidence="2 3">
    <name type="scientific">Trypanosoma equiperdum</name>
    <dbReference type="NCBI Taxonomy" id="5694"/>
    <lineage>
        <taxon>Eukaryota</taxon>
        <taxon>Discoba</taxon>
        <taxon>Euglenozoa</taxon>
        <taxon>Kinetoplastea</taxon>
        <taxon>Metakinetoplastina</taxon>
        <taxon>Trypanosomatida</taxon>
        <taxon>Trypanosomatidae</taxon>
        <taxon>Trypanosoma</taxon>
    </lineage>
</organism>
<dbReference type="InterPro" id="IPR007242">
    <property type="entry name" value="Atg12"/>
</dbReference>
<sequence length="97" mass="10556">MAEKIASDKITLHLAAKTGITEALGNMECDPAETLGKVLSRIKKKLKRPALYLFLMRGSEGFIPTPDQTIGSLLHAYAESSDQRHLSFAVSTAIFHG</sequence>
<dbReference type="GO" id="GO:0005737">
    <property type="term" value="C:cytoplasm"/>
    <property type="evidence" value="ECO:0007669"/>
    <property type="project" value="InterPro"/>
</dbReference>
<keyword evidence="3" id="KW-1185">Reference proteome</keyword>
<evidence type="ECO:0000313" key="3">
    <source>
        <dbReference type="Proteomes" id="UP000195570"/>
    </source>
</evidence>
<evidence type="ECO:0000256" key="1">
    <source>
        <dbReference type="ARBA" id="ARBA00022499"/>
    </source>
</evidence>
<protein>
    <submittedName>
        <fullName evidence="2">Ubiquitin-like autophagy protein Apg12, putative</fullName>
    </submittedName>
</protein>
<comment type="caution">
    <text evidence="2">The sequence shown here is derived from an EMBL/GenBank/DDBJ whole genome shotgun (WGS) entry which is preliminary data.</text>
</comment>
<dbReference type="Pfam" id="PF04110">
    <property type="entry name" value="APG12"/>
    <property type="match status" value="1"/>
</dbReference>
<gene>
    <name evidence="2" type="ORF">TEOVI_000516800</name>
</gene>
<proteinExistence type="predicted"/>
<dbReference type="GO" id="GO:0000045">
    <property type="term" value="P:autophagosome assembly"/>
    <property type="evidence" value="ECO:0007669"/>
    <property type="project" value="InterPro"/>
</dbReference>
<dbReference type="Gene3D" id="3.10.20.90">
    <property type="entry name" value="Phosphatidylinositol 3-kinase Catalytic Subunit, Chain A, domain 1"/>
    <property type="match status" value="1"/>
</dbReference>